<dbReference type="PANTHER" id="PTHR19375">
    <property type="entry name" value="HEAT SHOCK PROTEIN 70KDA"/>
    <property type="match status" value="1"/>
</dbReference>
<dbReference type="Gene3D" id="3.30.420.40">
    <property type="match status" value="2"/>
</dbReference>
<evidence type="ECO:0000256" key="1">
    <source>
        <dbReference type="ARBA" id="ARBA00022741"/>
    </source>
</evidence>
<dbReference type="Gene3D" id="3.90.640.10">
    <property type="entry name" value="Actin, Chain A, domain 4"/>
    <property type="match status" value="1"/>
</dbReference>
<dbReference type="Pfam" id="PF00012">
    <property type="entry name" value="HSP70"/>
    <property type="match status" value="1"/>
</dbReference>
<dbReference type="SUPFAM" id="SSF53067">
    <property type="entry name" value="Actin-like ATPase domain"/>
    <property type="match status" value="2"/>
</dbReference>
<accession>A0ABY0VWH7</accession>
<evidence type="ECO:0000256" key="3">
    <source>
        <dbReference type="RuleBase" id="RU003322"/>
    </source>
</evidence>
<dbReference type="RefSeq" id="WP_048351950.1">
    <property type="nucleotide sequence ID" value="NZ_CP049044.1"/>
</dbReference>
<proteinExistence type="inferred from homology"/>
<dbReference type="InterPro" id="IPR043129">
    <property type="entry name" value="ATPase_NBD"/>
</dbReference>
<keyword evidence="1 3" id="KW-0547">Nucleotide-binding</keyword>
<organism evidence="4 5">
    <name type="scientific">Pseudomonas psychrophila</name>
    <dbReference type="NCBI Taxonomy" id="122355"/>
    <lineage>
        <taxon>Bacteria</taxon>
        <taxon>Pseudomonadati</taxon>
        <taxon>Pseudomonadota</taxon>
        <taxon>Gammaproteobacteria</taxon>
        <taxon>Pseudomonadales</taxon>
        <taxon>Pseudomonadaceae</taxon>
        <taxon>Pseudomonas</taxon>
    </lineage>
</organism>
<dbReference type="EMBL" id="LT629795">
    <property type="protein sequence ID" value="SDU60187.1"/>
    <property type="molecule type" value="Genomic_DNA"/>
</dbReference>
<evidence type="ECO:0000256" key="2">
    <source>
        <dbReference type="ARBA" id="ARBA00022840"/>
    </source>
</evidence>
<dbReference type="InterPro" id="IPR013126">
    <property type="entry name" value="Hsp_70_fam"/>
</dbReference>
<dbReference type="Proteomes" id="UP000182058">
    <property type="component" value="Chromosome I"/>
</dbReference>
<gene>
    <name evidence="4" type="ORF">SAMN04490201_3025</name>
</gene>
<sequence>MRIGIDFGTSYTAAAAYIDGELRHISFGGDSQFRTAVFIPEKSIDWTLFQPDAYEQQVRDNLSASTTAYTKALGEYDEATSKIRFHYRSLAKNGDITQEEAQARISWATSELKKPVSPLAAEIRRATISAARRQWAYEQREAGRASSINVDESAVFGEDAIEEFFWYEEGRLIQSPKSMLGFRLAAPQREAIVKIVSNVLKHVRRAATEQLSVDVTEATIGRPVVFRSSMGPEGSDQAVELLREAAHRAGFKSVDFLAEPAAAAITYHMDFPESQFAVVVDVGGGTTDIAVGHVGGQAGAPELDASWGLAKGGTDVDLGLSLRAVMPLFGKNDCRLLAPFYVDAAMVSDQNRQAAFRKVDVDSIKAPYKKRLLALQRYGVTVRMNRDVERLKVALSSEAEAYVSLDYVQKGLRAKAGTSDLEFGYERYMRSFNELLSQVRGATAGRTPIVLLTGGMSRAPYIAEAVKRHFPGCEIHHGDASLGVVEGLAMHAATVHKTAFDAHAK</sequence>
<keyword evidence="5" id="KW-1185">Reference proteome</keyword>
<evidence type="ECO:0000313" key="5">
    <source>
        <dbReference type="Proteomes" id="UP000182058"/>
    </source>
</evidence>
<protein>
    <submittedName>
        <fullName evidence="4">Hypothetical chaperone protein</fullName>
    </submittedName>
</protein>
<reference evidence="4 5" key="1">
    <citation type="submission" date="2016-10" db="EMBL/GenBank/DDBJ databases">
        <authorList>
            <person name="Varghese N."/>
            <person name="Submissions S."/>
        </authorList>
    </citation>
    <scope>NUCLEOTIDE SEQUENCE [LARGE SCALE GENOMIC DNA]</scope>
    <source>
        <strain evidence="4 5">BS3667</strain>
    </source>
</reference>
<comment type="similarity">
    <text evidence="3">Belongs to the heat shock protein 70 family.</text>
</comment>
<evidence type="ECO:0000313" key="4">
    <source>
        <dbReference type="EMBL" id="SDU60187.1"/>
    </source>
</evidence>
<keyword evidence="2 3" id="KW-0067">ATP-binding</keyword>
<dbReference type="GeneID" id="96620614"/>
<name>A0ABY0VWH7_9PSED</name>